<dbReference type="EMBL" id="LDEV01002889">
    <property type="protein sequence ID" value="KLJ07176.1"/>
    <property type="molecule type" value="Genomic_DNA"/>
</dbReference>
<dbReference type="AlphaFoldDB" id="A0A0H1BD56"/>
<reference evidence="2" key="1">
    <citation type="journal article" date="2015" name="PLoS Genet.">
        <title>The dynamic genome and transcriptome of the human fungal pathogen Blastomyces and close relative Emmonsia.</title>
        <authorList>
            <person name="Munoz J.F."/>
            <person name="Gauthier G.M."/>
            <person name="Desjardins C.A."/>
            <person name="Gallo J.E."/>
            <person name="Holder J."/>
            <person name="Sullivan T.D."/>
            <person name="Marty A.J."/>
            <person name="Carmen J.C."/>
            <person name="Chen Z."/>
            <person name="Ding L."/>
            <person name="Gujja S."/>
            <person name="Magrini V."/>
            <person name="Misas E."/>
            <person name="Mitreva M."/>
            <person name="Priest M."/>
            <person name="Saif S."/>
            <person name="Whiston E.A."/>
            <person name="Young S."/>
            <person name="Zeng Q."/>
            <person name="Goldman W.E."/>
            <person name="Mardis E.R."/>
            <person name="Taylor J.W."/>
            <person name="McEwen J.G."/>
            <person name="Clay O.K."/>
            <person name="Klein B.S."/>
            <person name="Cuomo C.A."/>
        </authorList>
    </citation>
    <scope>NUCLEOTIDE SEQUENCE [LARGE SCALE GENOMIC DNA]</scope>
    <source>
        <strain evidence="2">UAMH 139</strain>
    </source>
</reference>
<organism evidence="1 2">
    <name type="scientific">Blastomyces silverae</name>
    <dbReference type="NCBI Taxonomy" id="2060906"/>
    <lineage>
        <taxon>Eukaryota</taxon>
        <taxon>Fungi</taxon>
        <taxon>Dikarya</taxon>
        <taxon>Ascomycota</taxon>
        <taxon>Pezizomycotina</taxon>
        <taxon>Eurotiomycetes</taxon>
        <taxon>Eurotiomycetidae</taxon>
        <taxon>Onygenales</taxon>
        <taxon>Ajellomycetaceae</taxon>
        <taxon>Blastomyces</taxon>
    </lineage>
</organism>
<comment type="caution">
    <text evidence="1">The sequence shown here is derived from an EMBL/GenBank/DDBJ whole genome shotgun (WGS) entry which is preliminary data.</text>
</comment>
<protein>
    <submittedName>
        <fullName evidence="1">Uncharacterized protein</fullName>
    </submittedName>
</protein>
<accession>A0A0H1BD56</accession>
<dbReference type="Proteomes" id="UP000053573">
    <property type="component" value="Unassembled WGS sequence"/>
</dbReference>
<gene>
    <name evidence="1" type="ORF">EMPG_17334</name>
</gene>
<evidence type="ECO:0000313" key="2">
    <source>
        <dbReference type="Proteomes" id="UP000053573"/>
    </source>
</evidence>
<name>A0A0H1BD56_9EURO</name>
<keyword evidence="2" id="KW-1185">Reference proteome</keyword>
<evidence type="ECO:0000313" key="1">
    <source>
        <dbReference type="EMBL" id="KLJ07176.1"/>
    </source>
</evidence>
<sequence length="73" mass="8190">MVEAVVGSILHWYRRSHWCCGLAALAMFKPEAAAKRNRKQQPNFPSPSAIDIVRQLQSQPEPAVSITVTMRRG</sequence>
<proteinExistence type="predicted"/>